<evidence type="ECO:0000313" key="2">
    <source>
        <dbReference type="EMBL" id="GED60758.1"/>
    </source>
</evidence>
<dbReference type="PANTHER" id="PTHR36503:SF2">
    <property type="entry name" value="BLR2408 PROTEIN"/>
    <property type="match status" value="1"/>
</dbReference>
<reference evidence="2 3" key="1">
    <citation type="submission" date="2019-06" db="EMBL/GenBank/DDBJ databases">
        <title>Whole genome shotgun sequence of Brevibacillus formosus NBRC 15716.</title>
        <authorList>
            <person name="Hosoyama A."/>
            <person name="Uohara A."/>
            <person name="Ohji S."/>
            <person name="Ichikawa N."/>
        </authorList>
    </citation>
    <scope>NUCLEOTIDE SEQUENCE [LARGE SCALE GENOMIC DNA]</scope>
    <source>
        <strain evidence="2 3">NBRC 15716</strain>
    </source>
</reference>
<proteinExistence type="predicted"/>
<sequence length="151" mass="17024">MSIIYTKREGEIPMTKELWINLPVKDLEKSKSFFAALGFSFHPRHENSKDVAGLLIGEKNLLVMLFPEAAFQSFTQNELADTKRGTEVLFSIDAESREAVDELVNQVKEAGGTVFSEPREHGPGMYGAGFADLDGHRWNVLYMDRRLISTE</sequence>
<dbReference type="InterPro" id="IPR029068">
    <property type="entry name" value="Glyas_Bleomycin-R_OHBP_Dase"/>
</dbReference>
<dbReference type="Gene3D" id="3.10.180.10">
    <property type="entry name" value="2,3-Dihydroxybiphenyl 1,2-Dioxygenase, domain 1"/>
    <property type="match status" value="1"/>
</dbReference>
<comment type="caution">
    <text evidence="2">The sequence shown here is derived from an EMBL/GenBank/DDBJ whole genome shotgun (WGS) entry which is preliminary data.</text>
</comment>
<evidence type="ECO:0000259" key="1">
    <source>
        <dbReference type="PROSITE" id="PS51819"/>
    </source>
</evidence>
<evidence type="ECO:0000313" key="3">
    <source>
        <dbReference type="Proteomes" id="UP000319498"/>
    </source>
</evidence>
<dbReference type="PROSITE" id="PS51819">
    <property type="entry name" value="VOC"/>
    <property type="match status" value="1"/>
</dbReference>
<feature type="domain" description="VOC" evidence="1">
    <location>
        <begin position="16"/>
        <end position="143"/>
    </location>
</feature>
<name>A0ABQ0TG95_9BACL</name>
<dbReference type="Pfam" id="PF00903">
    <property type="entry name" value="Glyoxalase"/>
    <property type="match status" value="1"/>
</dbReference>
<dbReference type="Proteomes" id="UP000319498">
    <property type="component" value="Unassembled WGS sequence"/>
</dbReference>
<dbReference type="SUPFAM" id="SSF54593">
    <property type="entry name" value="Glyoxalase/Bleomycin resistance protein/Dihydroxybiphenyl dioxygenase"/>
    <property type="match status" value="1"/>
</dbReference>
<dbReference type="InterPro" id="IPR004360">
    <property type="entry name" value="Glyas_Fos-R_dOase_dom"/>
</dbReference>
<keyword evidence="3" id="KW-1185">Reference proteome</keyword>
<dbReference type="EMBL" id="BJOL01000034">
    <property type="protein sequence ID" value="GED60758.1"/>
    <property type="molecule type" value="Genomic_DNA"/>
</dbReference>
<organism evidence="2 3">
    <name type="scientific">Brevibacillus formosus</name>
    <dbReference type="NCBI Taxonomy" id="54913"/>
    <lineage>
        <taxon>Bacteria</taxon>
        <taxon>Bacillati</taxon>
        <taxon>Bacillota</taxon>
        <taxon>Bacilli</taxon>
        <taxon>Bacillales</taxon>
        <taxon>Paenibacillaceae</taxon>
        <taxon>Brevibacillus</taxon>
    </lineage>
</organism>
<gene>
    <name evidence="2" type="ORF">BFO01nite_48900</name>
</gene>
<protein>
    <submittedName>
        <fullName evidence="2">Glyoxalase</fullName>
    </submittedName>
</protein>
<accession>A0ABQ0TG95</accession>
<dbReference type="PANTHER" id="PTHR36503">
    <property type="entry name" value="BLR2520 PROTEIN"/>
    <property type="match status" value="1"/>
</dbReference>
<dbReference type="InterPro" id="IPR037523">
    <property type="entry name" value="VOC_core"/>
</dbReference>